<evidence type="ECO:0000256" key="11">
    <source>
        <dbReference type="PIRSR" id="PIRSR006268-2"/>
    </source>
</evidence>
<feature type="binding site" evidence="11">
    <location>
        <position position="292"/>
    </location>
    <ligand>
        <name>Mg(2+)</name>
        <dbReference type="ChEBI" id="CHEBI:18420"/>
    </ligand>
</feature>
<evidence type="ECO:0000313" key="13">
    <source>
        <dbReference type="Proteomes" id="UP000019591"/>
    </source>
</evidence>
<keyword evidence="3 10" id="KW-0285">Flavoprotein</keyword>
<dbReference type="OrthoDB" id="9778595at2"/>
<dbReference type="GO" id="GO:0016740">
    <property type="term" value="F:transferase activity"/>
    <property type="evidence" value="ECO:0007669"/>
    <property type="project" value="UniProtKB-UniRule"/>
</dbReference>
<evidence type="ECO:0000256" key="8">
    <source>
        <dbReference type="ARBA" id="ARBA00031306"/>
    </source>
</evidence>
<evidence type="ECO:0000256" key="2">
    <source>
        <dbReference type="ARBA" id="ARBA00016337"/>
    </source>
</evidence>
<keyword evidence="6 10" id="KW-0274">FAD</keyword>
<comment type="cofactor">
    <cofactor evidence="11">
        <name>Mg(2+)</name>
        <dbReference type="ChEBI" id="CHEBI:18420"/>
    </cofactor>
    <cofactor evidence="11">
        <name>Mn(2+)</name>
        <dbReference type="ChEBI" id="CHEBI:29035"/>
    </cofactor>
    <text evidence="11">Magnesium. Can also use manganese.</text>
</comment>
<evidence type="ECO:0000256" key="1">
    <source>
        <dbReference type="ARBA" id="ARBA00011955"/>
    </source>
</evidence>
<dbReference type="KEGG" id="eac:EAL2_808p05430"/>
<keyword evidence="12" id="KW-0614">Plasmid</keyword>
<evidence type="ECO:0000313" key="12">
    <source>
        <dbReference type="EMBL" id="AHM58046.1"/>
    </source>
</evidence>
<dbReference type="SUPFAM" id="SSF143631">
    <property type="entry name" value="ApbE-like"/>
    <property type="match status" value="1"/>
</dbReference>
<keyword evidence="12" id="KW-0449">Lipoprotein</keyword>
<dbReference type="PANTHER" id="PTHR30040:SF2">
    <property type="entry name" value="FAD:PROTEIN FMN TRANSFERASE"/>
    <property type="match status" value="1"/>
</dbReference>
<gene>
    <name evidence="12" type="primary">apbE</name>
    <name evidence="12" type="ORF">EAL2_808p05430</name>
</gene>
<evidence type="ECO:0000256" key="6">
    <source>
        <dbReference type="ARBA" id="ARBA00022827"/>
    </source>
</evidence>
<reference evidence="12 13" key="1">
    <citation type="journal article" date="2014" name="Genome Announc.">
        <title>Complete Genome Sequence of Amino Acid-Utilizing Eubacterium acidaminophilum al-2 (DSM 3953).</title>
        <authorList>
            <person name="Poehlein A."/>
            <person name="Andreesen J.R."/>
            <person name="Daniel R."/>
        </authorList>
    </citation>
    <scope>NUCLEOTIDE SEQUENCE [LARGE SCALE GENOMIC DNA]</scope>
    <source>
        <strain evidence="12 13">DSM 3953</strain>
        <plasmid evidence="13">Plasmid EAL2_808p</plasmid>
    </source>
</reference>
<dbReference type="Pfam" id="PF02424">
    <property type="entry name" value="ApbE"/>
    <property type="match status" value="1"/>
</dbReference>
<dbReference type="AlphaFoldDB" id="W8UB86"/>
<sequence length="351" mass="37702">MKKSTLLVVFALIAIAAILLLKPFSKSSPQGEVSISNTGFLMGTVIDIKLFDTTDQAIIDGAFEIIRNIESKMSLNVEGSEINRINENSGSLPVSVSRETYTVVKKGLEYSSMSDANFDITIGPLVRLWGIGTDNAKVPSEQEIQNARSLVGYKMVGTTDSTRSVYLQKKGMLLDLGGVAKGYAADEISEYLKAHGISRAIINLGGNVMAVGSKDTDIPWKIGVQNPFDSRGSYIGTVAVSDSTVVTSGIYERYFESNGKIYHHILSPFTGYPVENGLSSVTIIAKSSADADALSTSVFSMGLEDGLALAESHEDVEAIAIDMDKNIYLTSGAKEVFSLTDKTFKISSTNN</sequence>
<keyword evidence="5 10" id="KW-0479">Metal-binding</keyword>
<keyword evidence="7 10" id="KW-0460">Magnesium</keyword>
<dbReference type="InterPro" id="IPR003374">
    <property type="entry name" value="ApbE-like_sf"/>
</dbReference>
<dbReference type="PATRIC" id="fig|1286171.3.peg.2727"/>
<dbReference type="Gene3D" id="3.10.520.10">
    <property type="entry name" value="ApbE-like domains"/>
    <property type="match status" value="1"/>
</dbReference>
<dbReference type="PIRSF" id="PIRSF006268">
    <property type="entry name" value="ApbE"/>
    <property type="match status" value="1"/>
</dbReference>
<organism evidence="12 13">
    <name type="scientific">Peptoclostridium acidaminophilum DSM 3953</name>
    <dbReference type="NCBI Taxonomy" id="1286171"/>
    <lineage>
        <taxon>Bacteria</taxon>
        <taxon>Bacillati</taxon>
        <taxon>Bacillota</taxon>
        <taxon>Clostridia</taxon>
        <taxon>Peptostreptococcales</taxon>
        <taxon>Peptoclostridiaceae</taxon>
        <taxon>Peptoclostridium</taxon>
    </lineage>
</organism>
<evidence type="ECO:0000256" key="4">
    <source>
        <dbReference type="ARBA" id="ARBA00022679"/>
    </source>
</evidence>
<geneLocation type="plasmid" evidence="12 13">
    <name>EAL2_808p</name>
</geneLocation>
<keyword evidence="13" id="KW-1185">Reference proteome</keyword>
<dbReference type="GO" id="GO:0046872">
    <property type="term" value="F:metal ion binding"/>
    <property type="evidence" value="ECO:0007669"/>
    <property type="project" value="UniProtKB-UniRule"/>
</dbReference>
<dbReference type="EC" id="2.7.1.180" evidence="1 10"/>
<evidence type="ECO:0000256" key="5">
    <source>
        <dbReference type="ARBA" id="ARBA00022723"/>
    </source>
</evidence>
<dbReference type="PANTHER" id="PTHR30040">
    <property type="entry name" value="THIAMINE BIOSYNTHESIS LIPOPROTEIN APBE"/>
    <property type="match status" value="1"/>
</dbReference>
<evidence type="ECO:0000256" key="10">
    <source>
        <dbReference type="PIRNR" id="PIRNR006268"/>
    </source>
</evidence>
<dbReference type="eggNOG" id="COG1477">
    <property type="taxonomic scope" value="Bacteria"/>
</dbReference>
<feature type="binding site" evidence="11">
    <location>
        <position position="296"/>
    </location>
    <ligand>
        <name>Mg(2+)</name>
        <dbReference type="ChEBI" id="CHEBI:18420"/>
    </ligand>
</feature>
<dbReference type="EMBL" id="CP007453">
    <property type="protein sequence ID" value="AHM58046.1"/>
    <property type="molecule type" value="Genomic_DNA"/>
</dbReference>
<accession>W8UB86</accession>
<dbReference type="Proteomes" id="UP000019591">
    <property type="component" value="Plasmid EAL2_808p"/>
</dbReference>
<evidence type="ECO:0000256" key="9">
    <source>
        <dbReference type="ARBA" id="ARBA00048540"/>
    </source>
</evidence>
<comment type="similarity">
    <text evidence="10">Belongs to the ApbE family.</text>
</comment>
<feature type="binding site" evidence="11">
    <location>
        <position position="178"/>
    </location>
    <ligand>
        <name>Mg(2+)</name>
        <dbReference type="ChEBI" id="CHEBI:18420"/>
    </ligand>
</feature>
<comment type="catalytic activity">
    <reaction evidence="9 10">
        <text>L-threonyl-[protein] + FAD = FMN-L-threonyl-[protein] + AMP + H(+)</text>
        <dbReference type="Rhea" id="RHEA:36847"/>
        <dbReference type="Rhea" id="RHEA-COMP:11060"/>
        <dbReference type="Rhea" id="RHEA-COMP:11061"/>
        <dbReference type="ChEBI" id="CHEBI:15378"/>
        <dbReference type="ChEBI" id="CHEBI:30013"/>
        <dbReference type="ChEBI" id="CHEBI:57692"/>
        <dbReference type="ChEBI" id="CHEBI:74257"/>
        <dbReference type="ChEBI" id="CHEBI:456215"/>
        <dbReference type="EC" id="2.7.1.180"/>
    </reaction>
</comment>
<evidence type="ECO:0000256" key="3">
    <source>
        <dbReference type="ARBA" id="ARBA00022630"/>
    </source>
</evidence>
<dbReference type="InterPro" id="IPR024932">
    <property type="entry name" value="ApbE"/>
</dbReference>
<keyword evidence="4 10" id="KW-0808">Transferase</keyword>
<protein>
    <recommendedName>
        <fullName evidence="2 10">FAD:protein FMN transferase</fullName>
        <ecNumber evidence="1 10">2.7.1.180</ecNumber>
    </recommendedName>
    <alternativeName>
        <fullName evidence="8 10">Flavin transferase</fullName>
    </alternativeName>
</protein>
<name>W8UB86_PEPAC</name>
<dbReference type="HOGENOM" id="CLU_044403_1_0_9"/>
<evidence type="ECO:0000256" key="7">
    <source>
        <dbReference type="ARBA" id="ARBA00022842"/>
    </source>
</evidence>
<dbReference type="RefSeq" id="WP_025436893.1">
    <property type="nucleotide sequence ID" value="NZ_CP007453.1"/>
</dbReference>
<proteinExistence type="inferred from homology"/>